<gene>
    <name evidence="1" type="ORF">EA752_01270</name>
</gene>
<evidence type="ECO:0000313" key="2">
    <source>
        <dbReference type="Proteomes" id="UP000271320"/>
    </source>
</evidence>
<dbReference type="EMBL" id="RFEW01000001">
    <property type="protein sequence ID" value="RSO63381.1"/>
    <property type="molecule type" value="Genomic_DNA"/>
</dbReference>
<dbReference type="AlphaFoldDB" id="A0AB37TND1"/>
<sequence>MPLQYSNLNSRLLQRDYWRISELATTAERKARTYTNKKGIVRKIKAQPAKHGLLPLGESTIYDKVRKGEMPSPIRMSERITAWRTADLIEWLDSKQ</sequence>
<dbReference type="RefSeq" id="WP_125530202.1">
    <property type="nucleotide sequence ID" value="NZ_BKDB01000009.1"/>
</dbReference>
<comment type="caution">
    <text evidence="1">The sequence shown here is derived from an EMBL/GenBank/DDBJ whole genome shotgun (WGS) entry which is preliminary data.</text>
</comment>
<evidence type="ECO:0000313" key="1">
    <source>
        <dbReference type="EMBL" id="RSO63381.1"/>
    </source>
</evidence>
<protein>
    <submittedName>
        <fullName evidence="1">AlpA family phage regulatory protein</fullName>
    </submittedName>
</protein>
<accession>A0AB37TND1</accession>
<dbReference type="Pfam" id="PF05930">
    <property type="entry name" value="Phage_AlpA"/>
    <property type="match status" value="1"/>
</dbReference>
<proteinExistence type="predicted"/>
<reference evidence="1 2" key="1">
    <citation type="submission" date="2018-10" db="EMBL/GenBank/DDBJ databases">
        <title>GWAS and RNA-Seq identify cryptic mechanisms of antimicrobial resistance in Acinetobacter baumannii.</title>
        <authorList>
            <person name="Sahl J.W."/>
        </authorList>
    </citation>
    <scope>NUCLEOTIDE SEQUENCE [LARGE SCALE GENOMIC DNA]</scope>
    <source>
        <strain evidence="1 2">TG41884</strain>
    </source>
</reference>
<organism evidence="1 2">
    <name type="scientific">Acinetobacter pittii</name>
    <name type="common">Acinetobacter genomosp. 3</name>
    <dbReference type="NCBI Taxonomy" id="48296"/>
    <lineage>
        <taxon>Bacteria</taxon>
        <taxon>Pseudomonadati</taxon>
        <taxon>Pseudomonadota</taxon>
        <taxon>Gammaproteobacteria</taxon>
        <taxon>Moraxellales</taxon>
        <taxon>Moraxellaceae</taxon>
        <taxon>Acinetobacter</taxon>
        <taxon>Acinetobacter calcoaceticus/baumannii complex</taxon>
    </lineage>
</organism>
<dbReference type="Proteomes" id="UP000271320">
    <property type="component" value="Unassembled WGS sequence"/>
</dbReference>
<dbReference type="Gene3D" id="1.10.238.160">
    <property type="match status" value="1"/>
</dbReference>
<dbReference type="InterPro" id="IPR010260">
    <property type="entry name" value="AlpA"/>
</dbReference>
<name>A0AB37TND1_ACIPI</name>